<feature type="modified residue" description="4-aspartylphosphate" evidence="1">
    <location>
        <position position="54"/>
    </location>
</feature>
<proteinExistence type="predicted"/>
<comment type="caution">
    <text evidence="4">The sequence shown here is derived from an EMBL/GenBank/DDBJ whole genome shotgun (WGS) entry which is preliminary data.</text>
</comment>
<accession>A0A5S3PRB4</accession>
<dbReference type="PROSITE" id="PS50930">
    <property type="entry name" value="HTH_LYTTR"/>
    <property type="match status" value="1"/>
</dbReference>
<feature type="domain" description="Response regulatory" evidence="2">
    <location>
        <begin position="3"/>
        <end position="114"/>
    </location>
</feature>
<dbReference type="GO" id="GO:0003677">
    <property type="term" value="F:DNA binding"/>
    <property type="evidence" value="ECO:0007669"/>
    <property type="project" value="InterPro"/>
</dbReference>
<keyword evidence="5" id="KW-1185">Reference proteome</keyword>
<dbReference type="InterPro" id="IPR001789">
    <property type="entry name" value="Sig_transdc_resp-reg_receiver"/>
</dbReference>
<dbReference type="PROSITE" id="PS50110">
    <property type="entry name" value="RESPONSE_REGULATORY"/>
    <property type="match status" value="1"/>
</dbReference>
<dbReference type="SUPFAM" id="SSF52172">
    <property type="entry name" value="CheY-like"/>
    <property type="match status" value="1"/>
</dbReference>
<evidence type="ECO:0000313" key="5">
    <source>
        <dbReference type="Proteomes" id="UP000310314"/>
    </source>
</evidence>
<keyword evidence="1" id="KW-0597">Phosphoprotein</keyword>
<dbReference type="InterPro" id="IPR007492">
    <property type="entry name" value="LytTR_DNA-bd_dom"/>
</dbReference>
<dbReference type="AlphaFoldDB" id="A0A5S3PRB4"/>
<dbReference type="PANTHER" id="PTHR37299:SF1">
    <property type="entry name" value="STAGE 0 SPORULATION PROTEIN A HOMOLOG"/>
    <property type="match status" value="1"/>
</dbReference>
<dbReference type="PANTHER" id="PTHR37299">
    <property type="entry name" value="TRANSCRIPTIONAL REGULATOR-RELATED"/>
    <property type="match status" value="1"/>
</dbReference>
<dbReference type="OrthoDB" id="2168082at2"/>
<evidence type="ECO:0000256" key="1">
    <source>
        <dbReference type="PROSITE-ProRule" id="PRU00169"/>
    </source>
</evidence>
<dbReference type="SMART" id="SM00850">
    <property type="entry name" value="LytTR"/>
    <property type="match status" value="1"/>
</dbReference>
<protein>
    <submittedName>
        <fullName evidence="4">Response regulator transcription factor</fullName>
    </submittedName>
</protein>
<organism evidence="4 5">
    <name type="scientific">Maribacter algarum</name>
    <name type="common">ex Zhang et al. 2020</name>
    <dbReference type="NCBI Taxonomy" id="2578118"/>
    <lineage>
        <taxon>Bacteria</taxon>
        <taxon>Pseudomonadati</taxon>
        <taxon>Bacteroidota</taxon>
        <taxon>Flavobacteriia</taxon>
        <taxon>Flavobacteriales</taxon>
        <taxon>Flavobacteriaceae</taxon>
        <taxon>Maribacter</taxon>
    </lineage>
</organism>
<dbReference type="RefSeq" id="WP_138658270.1">
    <property type="nucleotide sequence ID" value="NZ_VATY01000002.1"/>
</dbReference>
<dbReference type="Proteomes" id="UP000310314">
    <property type="component" value="Unassembled WGS sequence"/>
</dbReference>
<evidence type="ECO:0000259" key="3">
    <source>
        <dbReference type="PROSITE" id="PS50930"/>
    </source>
</evidence>
<evidence type="ECO:0000313" key="4">
    <source>
        <dbReference type="EMBL" id="TMM57287.1"/>
    </source>
</evidence>
<reference evidence="4 5" key="1">
    <citation type="submission" date="2019-05" db="EMBL/GenBank/DDBJ databases">
        <authorList>
            <person name="Zhang J.-Y."/>
            <person name="Feg X."/>
            <person name="Du Z.-J."/>
        </authorList>
    </citation>
    <scope>NUCLEOTIDE SEQUENCE [LARGE SCALE GENOMIC DNA]</scope>
    <source>
        <strain evidence="4 5">RZ26</strain>
    </source>
</reference>
<feature type="domain" description="HTH LytTR-type" evidence="3">
    <location>
        <begin position="136"/>
        <end position="202"/>
    </location>
</feature>
<sequence>MIRCLIIDDEPLAIEVLKMHLAQLSEMHVVGSFANPVESLETIRNEKIDLIFLDIEMPVLSGIDFVKNIALAPKVIFTTAYRNYAIESYELDVVDYLLKPIAFSRFLKAINKYKTMVQLPITANNDPEEIPRDNHIYVNANKKFIKLEFDDITYVESMKDYVQIHATNKSVVTKEAITSFAAKLPAEFLRIHRSFIVNTKKVTAFTKVDVEINDRELPIGSSYKETVMGFLKNE</sequence>
<gene>
    <name evidence="4" type="ORF">FEE95_12435</name>
</gene>
<dbReference type="SMART" id="SM00448">
    <property type="entry name" value="REC"/>
    <property type="match status" value="1"/>
</dbReference>
<dbReference type="InterPro" id="IPR011006">
    <property type="entry name" value="CheY-like_superfamily"/>
</dbReference>
<dbReference type="Gene3D" id="3.40.50.2300">
    <property type="match status" value="1"/>
</dbReference>
<dbReference type="Pfam" id="PF04397">
    <property type="entry name" value="LytTR"/>
    <property type="match status" value="1"/>
</dbReference>
<name>A0A5S3PRB4_9FLAO</name>
<dbReference type="Gene3D" id="2.40.50.1020">
    <property type="entry name" value="LytTr DNA-binding domain"/>
    <property type="match status" value="1"/>
</dbReference>
<dbReference type="GO" id="GO:0000156">
    <property type="term" value="F:phosphorelay response regulator activity"/>
    <property type="evidence" value="ECO:0007669"/>
    <property type="project" value="InterPro"/>
</dbReference>
<evidence type="ECO:0000259" key="2">
    <source>
        <dbReference type="PROSITE" id="PS50110"/>
    </source>
</evidence>
<dbReference type="Pfam" id="PF00072">
    <property type="entry name" value="Response_reg"/>
    <property type="match status" value="1"/>
</dbReference>
<dbReference type="EMBL" id="VATY01000002">
    <property type="protein sequence ID" value="TMM57287.1"/>
    <property type="molecule type" value="Genomic_DNA"/>
</dbReference>
<dbReference type="InterPro" id="IPR046947">
    <property type="entry name" value="LytR-like"/>
</dbReference>